<dbReference type="Proteomes" id="UP000054123">
    <property type="component" value="Unassembled WGS sequence"/>
</dbReference>
<dbReference type="InterPro" id="IPR008991">
    <property type="entry name" value="Translation_prot_SH3-like_sf"/>
</dbReference>
<evidence type="ECO:0000313" key="11">
    <source>
        <dbReference type="Proteomes" id="UP000054123"/>
    </source>
</evidence>
<dbReference type="Pfam" id="PF02357">
    <property type="entry name" value="NusG"/>
    <property type="match status" value="1"/>
</dbReference>
<evidence type="ECO:0000259" key="9">
    <source>
        <dbReference type="SMART" id="SM00739"/>
    </source>
</evidence>
<dbReference type="InterPro" id="IPR006645">
    <property type="entry name" value="NGN-like_dom"/>
</dbReference>
<evidence type="ECO:0000256" key="4">
    <source>
        <dbReference type="ARBA" id="ARBA00023163"/>
    </source>
</evidence>
<feature type="domain" description="KOW" evidence="9">
    <location>
        <begin position="132"/>
        <end position="159"/>
    </location>
</feature>
<dbReference type="SUPFAM" id="SSF82679">
    <property type="entry name" value="N-utilization substance G protein NusG, N-terminal domain"/>
    <property type="match status" value="1"/>
</dbReference>
<dbReference type="Pfam" id="PF00467">
    <property type="entry name" value="KOW"/>
    <property type="match status" value="1"/>
</dbReference>
<dbReference type="PANTHER" id="PTHR30265">
    <property type="entry name" value="RHO-INTERACTING TRANSCRIPTION TERMINATION FACTOR NUSG"/>
    <property type="match status" value="1"/>
</dbReference>
<dbReference type="PATRIC" id="fig|1450449.3.peg.492"/>
<accession>A0A011NE22</accession>
<keyword evidence="2 5" id="KW-0889">Transcription antitermination</keyword>
<keyword evidence="11" id="KW-1185">Reference proteome</keyword>
<dbReference type="Gene3D" id="2.30.30.30">
    <property type="match status" value="1"/>
</dbReference>
<dbReference type="GO" id="GO:0032784">
    <property type="term" value="P:regulation of DNA-templated transcription elongation"/>
    <property type="evidence" value="ECO:0007669"/>
    <property type="project" value="InterPro"/>
</dbReference>
<comment type="function">
    <text evidence="5 7">Participates in transcription elongation, termination and antitermination.</text>
</comment>
<dbReference type="CDD" id="cd06091">
    <property type="entry name" value="KOW_NusG"/>
    <property type="match status" value="1"/>
</dbReference>
<name>A0A011NE22_9PAST</name>
<dbReference type="HAMAP" id="MF_00948">
    <property type="entry name" value="NusG"/>
    <property type="match status" value="1"/>
</dbReference>
<dbReference type="AlphaFoldDB" id="A0A011NE22"/>
<dbReference type="RefSeq" id="WP_042801716.1">
    <property type="nucleotide sequence ID" value="NZ_AVSP01000006.1"/>
</dbReference>
<keyword evidence="4 5" id="KW-0804">Transcription</keyword>
<dbReference type="PANTHER" id="PTHR30265:SF2">
    <property type="entry name" value="TRANSCRIPTION TERMINATION_ANTITERMINATION PROTEIN NUSG"/>
    <property type="match status" value="1"/>
</dbReference>
<dbReference type="InterPro" id="IPR014722">
    <property type="entry name" value="Rib_uL2_dom2"/>
</dbReference>
<evidence type="ECO:0000313" key="10">
    <source>
        <dbReference type="EMBL" id="EXI62675.1"/>
    </source>
</evidence>
<reference evidence="10 11" key="1">
    <citation type="journal article" date="2014" name="Genome Announc.">
        <title>Genome Sequence of a Presumptive Mannheimia haemolytica Strain with an A1/A6-Cross-Reactive Serotype from a White-Tailed Deer (Odocoileus virginianus).</title>
        <authorList>
            <person name="Lawrence P.K."/>
            <person name="Bey R.F."/>
            <person name="Wiener B."/>
            <person name="Kittichotirat W."/>
            <person name="Bumgarner R.E."/>
        </authorList>
    </citation>
    <scope>NUCLEOTIDE SEQUENCE [LARGE SCALE GENOMIC DNA]</scope>
    <source>
        <strain evidence="10 11">PKL10</strain>
    </source>
</reference>
<dbReference type="GO" id="GO:0006353">
    <property type="term" value="P:DNA-templated transcription termination"/>
    <property type="evidence" value="ECO:0007669"/>
    <property type="project" value="UniProtKB-UniRule"/>
</dbReference>
<dbReference type="GO" id="GO:0006354">
    <property type="term" value="P:DNA-templated transcription elongation"/>
    <property type="evidence" value="ECO:0007669"/>
    <property type="project" value="UniProtKB-UniRule"/>
</dbReference>
<proteinExistence type="inferred from homology"/>
<evidence type="ECO:0000256" key="3">
    <source>
        <dbReference type="ARBA" id="ARBA00023015"/>
    </source>
</evidence>
<dbReference type="STRING" id="1122190.GCA_000621105_01149"/>
<dbReference type="PROSITE" id="PS01014">
    <property type="entry name" value="NUSG"/>
    <property type="match status" value="1"/>
</dbReference>
<comment type="caution">
    <text evidence="10">The sequence shown here is derived from an EMBL/GenBank/DDBJ whole genome shotgun (WGS) entry which is preliminary data.</text>
</comment>
<organism evidence="10 11">
    <name type="scientific">Mannheimia granulomatis</name>
    <dbReference type="NCBI Taxonomy" id="85402"/>
    <lineage>
        <taxon>Bacteria</taxon>
        <taxon>Pseudomonadati</taxon>
        <taxon>Pseudomonadota</taxon>
        <taxon>Gammaproteobacteria</taxon>
        <taxon>Pasteurellales</taxon>
        <taxon>Pasteurellaceae</taxon>
        <taxon>Mannheimia</taxon>
    </lineage>
</organism>
<dbReference type="GO" id="GO:0005829">
    <property type="term" value="C:cytosol"/>
    <property type="evidence" value="ECO:0007669"/>
    <property type="project" value="TreeGrafter"/>
</dbReference>
<dbReference type="EMBL" id="JANJ01000002">
    <property type="protein sequence ID" value="EXI62675.1"/>
    <property type="molecule type" value="Genomic_DNA"/>
</dbReference>
<dbReference type="FunFam" id="2.30.30.30:FF:000002">
    <property type="entry name" value="Transcription termination/antitermination factor NusG"/>
    <property type="match status" value="1"/>
</dbReference>
<dbReference type="NCBIfam" id="TIGR00922">
    <property type="entry name" value="nusG"/>
    <property type="match status" value="1"/>
</dbReference>
<dbReference type="PRINTS" id="PR00338">
    <property type="entry name" value="NUSGTNSCPFCT"/>
</dbReference>
<dbReference type="InterPro" id="IPR043425">
    <property type="entry name" value="NusG-like"/>
</dbReference>
<evidence type="ECO:0000256" key="7">
    <source>
        <dbReference type="RuleBase" id="RU000538"/>
    </source>
</evidence>
<dbReference type="SUPFAM" id="SSF50104">
    <property type="entry name" value="Translation proteins SH3-like domain"/>
    <property type="match status" value="1"/>
</dbReference>
<dbReference type="InterPro" id="IPR015869">
    <property type="entry name" value="Transcrpt_antiterm_NusG_bac_CS"/>
</dbReference>
<dbReference type="SMART" id="SM00738">
    <property type="entry name" value="NGN"/>
    <property type="match status" value="1"/>
</dbReference>
<protein>
    <recommendedName>
        <fullName evidence="5 6">Transcription termination/antitermination protein NusG</fullName>
    </recommendedName>
</protein>
<dbReference type="CDD" id="cd09891">
    <property type="entry name" value="NGN_Bact_1"/>
    <property type="match status" value="1"/>
</dbReference>
<dbReference type="InterPro" id="IPR005824">
    <property type="entry name" value="KOW"/>
</dbReference>
<gene>
    <name evidence="5 10" type="primary">nusG</name>
    <name evidence="10" type="ORF">AK33_02645</name>
</gene>
<feature type="domain" description="NusG-like N-terminal" evidence="8">
    <location>
        <begin position="11"/>
        <end position="120"/>
    </location>
</feature>
<dbReference type="GO" id="GO:0031564">
    <property type="term" value="P:transcription antitermination"/>
    <property type="evidence" value="ECO:0007669"/>
    <property type="project" value="UniProtKB-UniRule"/>
</dbReference>
<keyword evidence="3 5" id="KW-0805">Transcription regulation</keyword>
<evidence type="ECO:0000256" key="5">
    <source>
        <dbReference type="HAMAP-Rule" id="MF_00948"/>
    </source>
</evidence>
<dbReference type="InterPro" id="IPR047050">
    <property type="entry name" value="NGN"/>
</dbReference>
<evidence type="ECO:0000256" key="1">
    <source>
        <dbReference type="ARBA" id="ARBA00022472"/>
    </source>
</evidence>
<evidence type="ECO:0000256" key="6">
    <source>
        <dbReference type="NCBIfam" id="TIGR00922"/>
    </source>
</evidence>
<dbReference type="Gene3D" id="3.30.70.940">
    <property type="entry name" value="NusG, N-terminal domain"/>
    <property type="match status" value="1"/>
</dbReference>
<dbReference type="SMART" id="SM00739">
    <property type="entry name" value="KOW"/>
    <property type="match status" value="1"/>
</dbReference>
<dbReference type="FunFam" id="3.30.70.940:FF:000001">
    <property type="entry name" value="Transcription termination/antitermination protein NusG"/>
    <property type="match status" value="1"/>
</dbReference>
<comment type="similarity">
    <text evidence="5 7">Belongs to the NusG family.</text>
</comment>
<dbReference type="InterPro" id="IPR036735">
    <property type="entry name" value="NGN_dom_sf"/>
</dbReference>
<evidence type="ECO:0000259" key="8">
    <source>
        <dbReference type="SMART" id="SM00738"/>
    </source>
</evidence>
<keyword evidence="1 5" id="KW-0806">Transcription termination</keyword>
<dbReference type="OrthoDB" id="9809075at2"/>
<dbReference type="InterPro" id="IPR001062">
    <property type="entry name" value="Transcrpt_antiterm_NusG"/>
</dbReference>
<sequence length="187" mass="21567">MSEVEMKETTSKRWYVLQAFSGFENRVAVTLREYIKLHKMEEQFGEVLVPTEEVVENVGGKRRKTERKFFPGYVLVEMEMNDDTWHLVKSVPRVMGFIGGTADRPAPITKREADRILNRVQETAEKPRHRKEFQPGESIRVTEGPFADFAGTVEEVDYEKGRLKVSVSIFGRATPVELEFSQVEKHS</sequence>
<evidence type="ECO:0000256" key="2">
    <source>
        <dbReference type="ARBA" id="ARBA00022814"/>
    </source>
</evidence>